<dbReference type="InterPro" id="IPR036249">
    <property type="entry name" value="Thioredoxin-like_sf"/>
</dbReference>
<proteinExistence type="predicted"/>
<keyword evidence="3" id="KW-1185">Reference proteome</keyword>
<dbReference type="GO" id="GO:0005634">
    <property type="term" value="C:nucleus"/>
    <property type="evidence" value="ECO:0007669"/>
    <property type="project" value="TreeGrafter"/>
</dbReference>
<dbReference type="InterPro" id="IPR011899">
    <property type="entry name" value="Glutaredoxin_euk/vir"/>
</dbReference>
<dbReference type="GO" id="GO:0005737">
    <property type="term" value="C:cytoplasm"/>
    <property type="evidence" value="ECO:0007669"/>
    <property type="project" value="TreeGrafter"/>
</dbReference>
<dbReference type="PROSITE" id="PS51354">
    <property type="entry name" value="GLUTAREDOXIN_2"/>
    <property type="match status" value="1"/>
</dbReference>
<name>A0AAN6GHG5_9BASI</name>
<organism evidence="2 3">
    <name type="scientific">Tilletia horrida</name>
    <dbReference type="NCBI Taxonomy" id="155126"/>
    <lineage>
        <taxon>Eukaryota</taxon>
        <taxon>Fungi</taxon>
        <taxon>Dikarya</taxon>
        <taxon>Basidiomycota</taxon>
        <taxon>Ustilaginomycotina</taxon>
        <taxon>Exobasidiomycetes</taxon>
        <taxon>Tilletiales</taxon>
        <taxon>Tilletiaceae</taxon>
        <taxon>Tilletia</taxon>
    </lineage>
</organism>
<dbReference type="Pfam" id="PF00462">
    <property type="entry name" value="Glutaredoxin"/>
    <property type="match status" value="1"/>
</dbReference>
<dbReference type="InterPro" id="IPR014025">
    <property type="entry name" value="Glutaredoxin_subgr"/>
</dbReference>
<reference evidence="2" key="1">
    <citation type="journal article" date="2023" name="PhytoFront">
        <title>Draft Genome Resources of Seven Strains of Tilletia horrida, Causal Agent of Kernel Smut of Rice.</title>
        <authorList>
            <person name="Khanal S."/>
            <person name="Antony Babu S."/>
            <person name="Zhou X.G."/>
        </authorList>
    </citation>
    <scope>NUCLEOTIDE SEQUENCE</scope>
    <source>
        <strain evidence="2">TX3</strain>
    </source>
</reference>
<feature type="domain" description="Glutaredoxin" evidence="1">
    <location>
        <begin position="18"/>
        <end position="81"/>
    </location>
</feature>
<dbReference type="PRINTS" id="PR00160">
    <property type="entry name" value="GLUTAREDOXIN"/>
</dbReference>
<dbReference type="Proteomes" id="UP001176521">
    <property type="component" value="Unassembled WGS sequence"/>
</dbReference>
<sequence>MSTAKQTAEDLITSHKIAFFAKTYCPYCQKVRDVIAKLNLGQHVGIIELDEAPEGAAIQEYLAEKTGQKTVPNLFIDGKHIGGSTDFLALESSGELQKLVSA</sequence>
<dbReference type="FunFam" id="3.40.30.10:FF:000276">
    <property type="entry name" value="Glutaredoxin 3"/>
    <property type="match status" value="1"/>
</dbReference>
<dbReference type="CDD" id="cd03419">
    <property type="entry name" value="GRX_GRXh_1_2_like"/>
    <property type="match status" value="1"/>
</dbReference>
<dbReference type="Gene3D" id="3.40.30.10">
    <property type="entry name" value="Glutaredoxin"/>
    <property type="match status" value="1"/>
</dbReference>
<gene>
    <name evidence="2" type="primary">TTR1_1</name>
    <name evidence="2" type="ORF">OC842_000168</name>
</gene>
<dbReference type="InterPro" id="IPR002109">
    <property type="entry name" value="Glutaredoxin"/>
</dbReference>
<dbReference type="PANTHER" id="PTHR45694">
    <property type="entry name" value="GLUTAREDOXIN 2"/>
    <property type="match status" value="1"/>
</dbReference>
<evidence type="ECO:0000313" key="2">
    <source>
        <dbReference type="EMBL" id="KAK0541079.1"/>
    </source>
</evidence>
<evidence type="ECO:0000313" key="3">
    <source>
        <dbReference type="Proteomes" id="UP001176521"/>
    </source>
</evidence>
<dbReference type="NCBIfam" id="TIGR02180">
    <property type="entry name" value="GRX_euk"/>
    <property type="match status" value="1"/>
</dbReference>
<dbReference type="SUPFAM" id="SSF52833">
    <property type="entry name" value="Thioredoxin-like"/>
    <property type="match status" value="1"/>
</dbReference>
<dbReference type="GO" id="GO:0015038">
    <property type="term" value="F:glutathione disulfide oxidoreductase activity"/>
    <property type="evidence" value="ECO:0007669"/>
    <property type="project" value="TreeGrafter"/>
</dbReference>
<evidence type="ECO:0000259" key="1">
    <source>
        <dbReference type="Pfam" id="PF00462"/>
    </source>
</evidence>
<dbReference type="GO" id="GO:0034599">
    <property type="term" value="P:cellular response to oxidative stress"/>
    <property type="evidence" value="ECO:0007669"/>
    <property type="project" value="TreeGrafter"/>
</dbReference>
<comment type="caution">
    <text evidence="2">The sequence shown here is derived from an EMBL/GenBank/DDBJ whole genome shotgun (WGS) entry which is preliminary data.</text>
</comment>
<dbReference type="PANTHER" id="PTHR45694:SF18">
    <property type="entry name" value="GLUTAREDOXIN-1-RELATED"/>
    <property type="match status" value="1"/>
</dbReference>
<accession>A0AAN6GHG5</accession>
<protein>
    <submittedName>
        <fullName evidence="2">Glutaredoxin</fullName>
    </submittedName>
</protein>
<dbReference type="EMBL" id="JAPDMQ010000004">
    <property type="protein sequence ID" value="KAK0541079.1"/>
    <property type="molecule type" value="Genomic_DNA"/>
</dbReference>
<dbReference type="AlphaFoldDB" id="A0AAN6GHG5"/>